<gene>
    <name evidence="2" type="ORF">DM01DRAFT_1112295</name>
</gene>
<keyword evidence="3" id="KW-1185">Reference proteome</keyword>
<accession>A0A1X2G9T9</accession>
<keyword evidence="1" id="KW-1133">Transmembrane helix</keyword>
<reference evidence="2 3" key="1">
    <citation type="submission" date="2016-07" db="EMBL/GenBank/DDBJ databases">
        <title>Pervasive Adenine N6-methylation of Active Genes in Fungi.</title>
        <authorList>
            <consortium name="DOE Joint Genome Institute"/>
            <person name="Mondo S.J."/>
            <person name="Dannebaum R.O."/>
            <person name="Kuo R.C."/>
            <person name="Labutti K."/>
            <person name="Haridas S."/>
            <person name="Kuo A."/>
            <person name="Salamov A."/>
            <person name="Ahrendt S.R."/>
            <person name="Lipzen A."/>
            <person name="Sullivan W."/>
            <person name="Andreopoulos W.B."/>
            <person name="Clum A."/>
            <person name="Lindquist E."/>
            <person name="Daum C."/>
            <person name="Ramamoorthy G.K."/>
            <person name="Gryganskyi A."/>
            <person name="Culley D."/>
            <person name="Magnuson J.K."/>
            <person name="James T.Y."/>
            <person name="O'Malley M.A."/>
            <person name="Stajich J.E."/>
            <person name="Spatafora J.W."/>
            <person name="Visel A."/>
            <person name="Grigoriev I.V."/>
        </authorList>
    </citation>
    <scope>NUCLEOTIDE SEQUENCE [LARGE SCALE GENOMIC DNA]</scope>
    <source>
        <strain evidence="2 3">NRRL 3301</strain>
    </source>
</reference>
<feature type="transmembrane region" description="Helical" evidence="1">
    <location>
        <begin position="57"/>
        <end position="78"/>
    </location>
</feature>
<protein>
    <submittedName>
        <fullName evidence="2">Uncharacterized protein</fullName>
    </submittedName>
</protein>
<dbReference type="AlphaFoldDB" id="A0A1X2G9T9"/>
<evidence type="ECO:0000256" key="1">
    <source>
        <dbReference type="SAM" id="Phobius"/>
    </source>
</evidence>
<comment type="caution">
    <text evidence="2">The sequence shown here is derived from an EMBL/GenBank/DDBJ whole genome shotgun (WGS) entry which is preliminary data.</text>
</comment>
<evidence type="ECO:0000313" key="2">
    <source>
        <dbReference type="EMBL" id="ORX48753.1"/>
    </source>
</evidence>
<keyword evidence="1" id="KW-0472">Membrane</keyword>
<organism evidence="2 3">
    <name type="scientific">Hesseltinella vesiculosa</name>
    <dbReference type="NCBI Taxonomy" id="101127"/>
    <lineage>
        <taxon>Eukaryota</taxon>
        <taxon>Fungi</taxon>
        <taxon>Fungi incertae sedis</taxon>
        <taxon>Mucoromycota</taxon>
        <taxon>Mucoromycotina</taxon>
        <taxon>Mucoromycetes</taxon>
        <taxon>Mucorales</taxon>
        <taxon>Cunninghamellaceae</taxon>
        <taxon>Hesseltinella</taxon>
    </lineage>
</organism>
<evidence type="ECO:0000313" key="3">
    <source>
        <dbReference type="Proteomes" id="UP000242146"/>
    </source>
</evidence>
<dbReference type="EMBL" id="MCGT01000028">
    <property type="protein sequence ID" value="ORX48753.1"/>
    <property type="molecule type" value="Genomic_DNA"/>
</dbReference>
<sequence>MTSGYPNVLRKHTRLVRIHHFSSLLILAIHARAGDLSQKGGSSCTTPVPMRWNSLFLPLFLISSFHDFCYFCNPIFFWKKCIDLNQISLI</sequence>
<keyword evidence="1" id="KW-0812">Transmembrane</keyword>
<dbReference type="Proteomes" id="UP000242146">
    <property type="component" value="Unassembled WGS sequence"/>
</dbReference>
<proteinExistence type="predicted"/>
<name>A0A1X2G9T9_9FUNG</name>